<keyword evidence="1" id="KW-1188">Viral release from host cell</keyword>
<keyword evidence="4" id="KW-1185">Reference proteome</keyword>
<gene>
    <name evidence="3" type="ORF">FJV41_19715</name>
</gene>
<organism evidence="3 4">
    <name type="scientific">Myxococcus llanfairpwllgwyngyllgogerychwyrndrobwllllantysiliogogogochensis</name>
    <dbReference type="NCBI Taxonomy" id="2590453"/>
    <lineage>
        <taxon>Bacteria</taxon>
        <taxon>Pseudomonadati</taxon>
        <taxon>Myxococcota</taxon>
        <taxon>Myxococcia</taxon>
        <taxon>Myxococcales</taxon>
        <taxon>Cystobacterineae</taxon>
        <taxon>Myxococcaceae</taxon>
        <taxon>Myxococcus</taxon>
    </lineage>
</organism>
<dbReference type="Gene3D" id="3.30.420.240">
    <property type="match status" value="1"/>
</dbReference>
<dbReference type="OrthoDB" id="4519042at2"/>
<dbReference type="Proteomes" id="UP000315369">
    <property type="component" value="Unassembled WGS sequence"/>
</dbReference>
<reference evidence="3 4" key="1">
    <citation type="submission" date="2019-06" db="EMBL/GenBank/DDBJ databases">
        <authorList>
            <person name="Livingstone P."/>
            <person name="Whitworth D."/>
        </authorList>
    </citation>
    <scope>NUCLEOTIDE SEQUENCE [LARGE SCALE GENOMIC DNA]</scope>
    <source>
        <strain evidence="3 4">AM401</strain>
    </source>
</reference>
<evidence type="ECO:0000256" key="1">
    <source>
        <dbReference type="ARBA" id="ARBA00022612"/>
    </source>
</evidence>
<dbReference type="RefSeq" id="WP_141644056.1">
    <property type="nucleotide sequence ID" value="NZ_VIFM01000074.1"/>
</dbReference>
<protein>
    <submittedName>
        <fullName evidence="3">Large terminase</fullName>
    </submittedName>
</protein>
<dbReference type="InterPro" id="IPR035421">
    <property type="entry name" value="Terminase_6C"/>
</dbReference>
<sequence>MTTSKAVVDNGNLLEGLPILRPETHGRYSRLDRLALKLRERFGAVHGFAGRLELTPQELLTLHYEPQFSLRPMQQPPDLVDTSLAQWRVWFLLGGRGAGKTHAGAASVIREARQDPGARILIVGPTYTEIQKNQLEGPSGILTLAPPWFKPEHRKSKKQLIFPNGVVADYLPAAKANKFRGYGYTFEWLDEIVAWDKDPEGVYEECCRVGRGTSTRMRELGLSSRKVITTTPAPTQLFRAILKDREGLVLSRSSTFDNAANLDAAYIRQARAAATGSSIGRREYLGELVFDLDPALFRKVDWRRYHVAPKARPAVFDFIVVSVDPATGEKRNADMHGIVVVGVREETDGLDHVYVLADLSLRSPEPSAWAKKAVEALRYWEPFARKDARGRPKAWVFAETNTGGSMVKHTIHQAAKVKVKTERARQSKAERAAPVSMLAEAGLVHMVGKHPKLEEQLAKFTGQEGGHARDDRVDAMCWPIYLWVVRRRKNAGAMGRTELGSTTNSIDYNEEAE</sequence>
<accession>A0A540WZ07</accession>
<evidence type="ECO:0000313" key="4">
    <source>
        <dbReference type="Proteomes" id="UP000315369"/>
    </source>
</evidence>
<dbReference type="InterPro" id="IPR027417">
    <property type="entry name" value="P-loop_NTPase"/>
</dbReference>
<dbReference type="Pfam" id="PF03237">
    <property type="entry name" value="Terminase_6N"/>
    <property type="match status" value="1"/>
</dbReference>
<comment type="caution">
    <text evidence="3">The sequence shown here is derived from an EMBL/GenBank/DDBJ whole genome shotgun (WGS) entry which is preliminary data.</text>
</comment>
<dbReference type="Gene3D" id="3.40.50.300">
    <property type="entry name" value="P-loop containing nucleotide triphosphate hydrolases"/>
    <property type="match status" value="1"/>
</dbReference>
<dbReference type="AlphaFoldDB" id="A0A540WZ07"/>
<dbReference type="EMBL" id="VIFM01000074">
    <property type="protein sequence ID" value="TQF14200.1"/>
    <property type="molecule type" value="Genomic_DNA"/>
</dbReference>
<dbReference type="Pfam" id="PF17289">
    <property type="entry name" value="Terminase_6C"/>
    <property type="match status" value="1"/>
</dbReference>
<evidence type="ECO:0000259" key="2">
    <source>
        <dbReference type="Pfam" id="PF17289"/>
    </source>
</evidence>
<proteinExistence type="predicted"/>
<name>A0A540WZ07_9BACT</name>
<evidence type="ECO:0000313" key="3">
    <source>
        <dbReference type="EMBL" id="TQF14200.1"/>
    </source>
</evidence>
<feature type="domain" description="Terminase large subunit gp17-like C-terminal" evidence="2">
    <location>
        <begin position="322"/>
        <end position="478"/>
    </location>
</feature>